<organism evidence="10 11">
    <name type="scientific">Cherax quadricarinatus</name>
    <name type="common">Australian red claw crayfish</name>
    <dbReference type="NCBI Taxonomy" id="27406"/>
    <lineage>
        <taxon>Eukaryota</taxon>
        <taxon>Metazoa</taxon>
        <taxon>Ecdysozoa</taxon>
        <taxon>Arthropoda</taxon>
        <taxon>Crustacea</taxon>
        <taxon>Multicrustacea</taxon>
        <taxon>Malacostraca</taxon>
        <taxon>Eumalacostraca</taxon>
        <taxon>Eucarida</taxon>
        <taxon>Decapoda</taxon>
        <taxon>Pleocyemata</taxon>
        <taxon>Astacidea</taxon>
        <taxon>Parastacoidea</taxon>
        <taxon>Parastacidae</taxon>
        <taxon>Cherax</taxon>
    </lineage>
</organism>
<dbReference type="EMBL" id="JARKIK010000002">
    <property type="protein sequence ID" value="KAK8753542.1"/>
    <property type="molecule type" value="Genomic_DNA"/>
</dbReference>
<dbReference type="PANTHER" id="PTHR11042">
    <property type="entry name" value="EUKARYOTIC TRANSLATION INITIATION FACTOR 2-ALPHA KINASE EIF2-ALPHA KINASE -RELATED"/>
    <property type="match status" value="1"/>
</dbReference>
<dbReference type="InterPro" id="IPR000719">
    <property type="entry name" value="Prot_kinase_dom"/>
</dbReference>
<comment type="similarity">
    <text evidence="5">Belongs to the protein kinase superfamily. Ser/Thr protein kinase family. GCN2 subfamily.</text>
</comment>
<feature type="domain" description="Protein kinase" evidence="9">
    <location>
        <begin position="209"/>
        <end position="734"/>
    </location>
</feature>
<dbReference type="PROSITE" id="PS00107">
    <property type="entry name" value="PROTEIN_KINASE_ATP"/>
    <property type="match status" value="1"/>
</dbReference>
<dbReference type="GO" id="GO:0005524">
    <property type="term" value="F:ATP binding"/>
    <property type="evidence" value="ECO:0007669"/>
    <property type="project" value="UniProtKB-UniRule"/>
</dbReference>
<dbReference type="PANTHER" id="PTHR11042:SF187">
    <property type="entry name" value="EUKARYOTIC TRANSLATION INITIATION FACTOR 2-ALPHA KINASE 2"/>
    <property type="match status" value="1"/>
</dbReference>
<keyword evidence="11" id="KW-1185">Reference proteome</keyword>
<reference evidence="10 11" key="1">
    <citation type="journal article" date="2024" name="BMC Genomics">
        <title>Genome assembly of redclaw crayfish (Cherax quadricarinatus) provides insights into its immune adaptation and hypoxia tolerance.</title>
        <authorList>
            <person name="Liu Z."/>
            <person name="Zheng J."/>
            <person name="Li H."/>
            <person name="Fang K."/>
            <person name="Wang S."/>
            <person name="He J."/>
            <person name="Zhou D."/>
            <person name="Weng S."/>
            <person name="Chi M."/>
            <person name="Gu Z."/>
            <person name="He J."/>
            <person name="Li F."/>
            <person name="Wang M."/>
        </authorList>
    </citation>
    <scope>NUCLEOTIDE SEQUENCE [LARGE SCALE GENOMIC DNA]</scope>
    <source>
        <strain evidence="10">ZL_2023a</strain>
    </source>
</reference>
<dbReference type="GO" id="GO:0005737">
    <property type="term" value="C:cytoplasm"/>
    <property type="evidence" value="ECO:0007669"/>
    <property type="project" value="TreeGrafter"/>
</dbReference>
<dbReference type="InterPro" id="IPR011009">
    <property type="entry name" value="Kinase-like_dom_sf"/>
</dbReference>
<evidence type="ECO:0000256" key="3">
    <source>
        <dbReference type="ARBA" id="ARBA00022777"/>
    </source>
</evidence>
<dbReference type="SMART" id="SM00220">
    <property type="entry name" value="S_TKc"/>
    <property type="match status" value="1"/>
</dbReference>
<dbReference type="InterPro" id="IPR050339">
    <property type="entry name" value="CC_SR_Kinase"/>
</dbReference>
<evidence type="ECO:0000313" key="10">
    <source>
        <dbReference type="EMBL" id="KAK8753542.1"/>
    </source>
</evidence>
<evidence type="ECO:0000259" key="9">
    <source>
        <dbReference type="PROSITE" id="PS50011"/>
    </source>
</evidence>
<proteinExistence type="inferred from homology"/>
<feature type="region of interest" description="Disordered" evidence="8">
    <location>
        <begin position="1"/>
        <end position="35"/>
    </location>
</feature>
<evidence type="ECO:0000256" key="6">
    <source>
        <dbReference type="PROSITE-ProRule" id="PRU10141"/>
    </source>
</evidence>
<dbReference type="InterPro" id="IPR008271">
    <property type="entry name" value="Ser/Thr_kinase_AS"/>
</dbReference>
<dbReference type="Proteomes" id="UP001445076">
    <property type="component" value="Unassembled WGS sequence"/>
</dbReference>
<keyword evidence="7" id="KW-0175">Coiled coil</keyword>
<keyword evidence="3" id="KW-0418">Kinase</keyword>
<feature type="coiled-coil region" evidence="7">
    <location>
        <begin position="839"/>
        <end position="873"/>
    </location>
</feature>
<keyword evidence="4 6" id="KW-0067">ATP-binding</keyword>
<gene>
    <name evidence="10" type="ORF">OTU49_000207</name>
</gene>
<dbReference type="Gene3D" id="1.10.510.10">
    <property type="entry name" value="Transferase(Phosphotransferase) domain 1"/>
    <property type="match status" value="1"/>
</dbReference>
<dbReference type="AlphaFoldDB" id="A0AAW0YA83"/>
<name>A0AAW0YA83_CHEQU</name>
<feature type="binding site" evidence="6">
    <location>
        <position position="238"/>
    </location>
    <ligand>
        <name>ATP</name>
        <dbReference type="ChEBI" id="CHEBI:30616"/>
    </ligand>
</feature>
<dbReference type="GO" id="GO:0004694">
    <property type="term" value="F:eukaryotic translation initiation factor 2alpha kinase activity"/>
    <property type="evidence" value="ECO:0007669"/>
    <property type="project" value="TreeGrafter"/>
</dbReference>
<evidence type="ECO:0000256" key="5">
    <source>
        <dbReference type="ARBA" id="ARBA00037982"/>
    </source>
</evidence>
<keyword evidence="1" id="KW-0808">Transferase</keyword>
<dbReference type="SUPFAM" id="SSF56112">
    <property type="entry name" value="Protein kinase-like (PK-like)"/>
    <property type="match status" value="1"/>
</dbReference>
<dbReference type="Gene3D" id="3.30.200.20">
    <property type="entry name" value="Phosphorylase Kinase, domain 1"/>
    <property type="match status" value="1"/>
</dbReference>
<comment type="caution">
    <text evidence="10">The sequence shown here is derived from an EMBL/GenBank/DDBJ whole genome shotgun (WGS) entry which is preliminary data.</text>
</comment>
<dbReference type="PROSITE" id="PS50011">
    <property type="entry name" value="PROTEIN_KINASE_DOM"/>
    <property type="match status" value="1"/>
</dbReference>
<evidence type="ECO:0000313" key="11">
    <source>
        <dbReference type="Proteomes" id="UP001445076"/>
    </source>
</evidence>
<keyword evidence="2 6" id="KW-0547">Nucleotide-binding</keyword>
<protein>
    <recommendedName>
        <fullName evidence="9">Protein kinase domain-containing protein</fullName>
    </recommendedName>
</protein>
<accession>A0AAW0YA83</accession>
<feature type="region of interest" description="Disordered" evidence="8">
    <location>
        <begin position="322"/>
        <end position="345"/>
    </location>
</feature>
<evidence type="ECO:0000256" key="4">
    <source>
        <dbReference type="ARBA" id="ARBA00022840"/>
    </source>
</evidence>
<evidence type="ECO:0000256" key="8">
    <source>
        <dbReference type="SAM" id="MobiDB-lite"/>
    </source>
</evidence>
<dbReference type="InterPro" id="IPR017441">
    <property type="entry name" value="Protein_kinase_ATP_BS"/>
</dbReference>
<evidence type="ECO:0000256" key="1">
    <source>
        <dbReference type="ARBA" id="ARBA00022679"/>
    </source>
</evidence>
<dbReference type="Pfam" id="PF00069">
    <property type="entry name" value="Pkinase"/>
    <property type="match status" value="2"/>
</dbReference>
<sequence length="875" mass="98677">MMRRRSSRRVVASDRHTRAETGVADQADPLSASSSSATNFDTYDRYRLYLQFCQQDALPPLQPITSFSPMQSHGSDAAMPGGLLPSVSRGIVNNSTVIEILIELLCREREPDPKRREVLFKAMCTVIGQCNSSLYLPLYTFPQLQDFQVNLVKQFEKLFEIALSQIPLDSASLVLPRLRLPTTLTNPTSHLMLSSSSQHLLEDRYTREFKEGEILGKGGFGVVVKAEHKLDGHFYAIKIIPVDDENSSDHASLLREVKSLAQLDHPNIVRYHSAWAQLHILPPHFFQNDELTEKLERKPRNPTIITRPKALNVSPVPSVRIEELSSSSEDEEQAEETSGGIFFGDESKEKSKLNFRFKGQKSCKVVYKENFEKNCSMSPEKKIQNKREAPVLRSKKTILSFDKKSEVLNVGLFQSPNNISANFNGISDKKQINTKGSSDESIVFCASNHSKTKNTIKLTSPGSQSCEVLSALSSDNEKSVVAPGHHTSSSLSSNGSYKQSLLPYHPLRNNLQQCQRFPQMVLFIQMGLCGKSLRDWLLSRNADLTSSTNSSQILINRVKYLGLFHQVLLAVQYIHSKQIIHRDIKPANIFFTLDGKSIQLGDFGLARSLPDLVNNGDVGAECVVSNTLTPISEHAPNTRGVGTPIYAAPELKSGAQYDTKSDMHNLGIILLELFHPFQTGSERIHVITNLKIKRCLDQDFIAAWPDIAPWILKLTDSEPNNRPSASEVLESRIFRTASMDGLPHLYSKPCADLQTKCSTSNFTFDPKQNNYPPSNEEVLKERFDALSMQETNHQKIQEDTKVEFEHLDREISKDCQKDIEIAKLKEENFKQICQKDNEIAELKEKNVKQQKVIARLQWKIRNMKKTILEANKKKK</sequence>
<dbReference type="GO" id="GO:0005634">
    <property type="term" value="C:nucleus"/>
    <property type="evidence" value="ECO:0007669"/>
    <property type="project" value="TreeGrafter"/>
</dbReference>
<evidence type="ECO:0000256" key="7">
    <source>
        <dbReference type="SAM" id="Coils"/>
    </source>
</evidence>
<dbReference type="PROSITE" id="PS00108">
    <property type="entry name" value="PROTEIN_KINASE_ST"/>
    <property type="match status" value="1"/>
</dbReference>
<evidence type="ECO:0000256" key="2">
    <source>
        <dbReference type="ARBA" id="ARBA00022741"/>
    </source>
</evidence>